<proteinExistence type="predicted"/>
<accession>A0A6P1Y4H6</accession>
<dbReference type="Proteomes" id="UP000464374">
    <property type="component" value="Chromosome"/>
</dbReference>
<dbReference type="KEGG" id="trz:GWP43_12830"/>
<sequence length="63" mass="7334">MMKQRYCTICGSPIPKGKQESGEWVSADGKLRIPLYYCSSECMLQHVFLPTAYLHQIRNRIKQ</sequence>
<dbReference type="EMBL" id="CP048020">
    <property type="protein sequence ID" value="QHX44190.1"/>
    <property type="molecule type" value="Genomic_DNA"/>
</dbReference>
<evidence type="ECO:0000313" key="1">
    <source>
        <dbReference type="EMBL" id="QHX44190.1"/>
    </source>
</evidence>
<gene>
    <name evidence="1" type="ORF">GWP43_12830</name>
</gene>
<evidence type="ECO:0000313" key="2">
    <source>
        <dbReference type="Proteomes" id="UP000464374"/>
    </source>
</evidence>
<evidence type="ECO:0008006" key="3">
    <source>
        <dbReference type="Google" id="ProtNLM"/>
    </source>
</evidence>
<dbReference type="RefSeq" id="WP_162664471.1">
    <property type="nucleotide sequence ID" value="NZ_CP048020.1"/>
</dbReference>
<name>A0A6P1Y4H6_9SPIR</name>
<reference evidence="1 2" key="1">
    <citation type="submission" date="2020-01" db="EMBL/GenBank/DDBJ databases">
        <title>Complete genome sequence of a human oral phylogroup 1 Treponema sp. strain ATCC 700766, originally isolated from periodontitis dental plaque.</title>
        <authorList>
            <person name="Chan Y."/>
            <person name="Huo Y.-B."/>
            <person name="Yu X.-L."/>
            <person name="Zeng H."/>
            <person name="Leung W.-K."/>
            <person name="Watt R.M."/>
        </authorList>
    </citation>
    <scope>NUCLEOTIDE SEQUENCE [LARGE SCALE GENOMIC DNA]</scope>
    <source>
        <strain evidence="1 2">OMZ 804</strain>
    </source>
</reference>
<organism evidence="1 2">
    <name type="scientific">Treponema vincentii</name>
    <dbReference type="NCBI Taxonomy" id="69710"/>
    <lineage>
        <taxon>Bacteria</taxon>
        <taxon>Pseudomonadati</taxon>
        <taxon>Spirochaetota</taxon>
        <taxon>Spirochaetia</taxon>
        <taxon>Spirochaetales</taxon>
        <taxon>Treponemataceae</taxon>
        <taxon>Treponema</taxon>
    </lineage>
</organism>
<protein>
    <recommendedName>
        <fullName evidence="3">MYM-type domain-containing protein</fullName>
    </recommendedName>
</protein>
<dbReference type="AlphaFoldDB" id="A0A6P1Y4H6"/>